<comment type="caution">
    <text evidence="1">The sequence shown here is derived from an EMBL/GenBank/DDBJ whole genome shotgun (WGS) entry which is preliminary data.</text>
</comment>
<organism evidence="1 2">
    <name type="scientific">Lacticaseibacillus paracasei subsp. paracasei Lpp14</name>
    <dbReference type="NCBI Taxonomy" id="1256204"/>
    <lineage>
        <taxon>Bacteria</taxon>
        <taxon>Bacillati</taxon>
        <taxon>Bacillota</taxon>
        <taxon>Bacilli</taxon>
        <taxon>Lactobacillales</taxon>
        <taxon>Lactobacillaceae</taxon>
        <taxon>Lacticaseibacillus</taxon>
    </lineage>
</organism>
<protein>
    <submittedName>
        <fullName evidence="1">YobM-like protein</fullName>
    </submittedName>
</protein>
<evidence type="ECO:0000313" key="2">
    <source>
        <dbReference type="Proteomes" id="UP000014264"/>
    </source>
</evidence>
<sequence length="167" mass="19429">MESLIRRRMQSLKKLTDNGKKTISIIQLQGYVQNVSFKFEESANVVELARLKNLNLPTDYIEFLSISNGMFLFYTEISGFPMGYASEVYSIDKVIAERKALPKSFNNMIPIMHIRDVGDMYINEEQRRLGKPYLTYPGMQASQCFDLSFSKWLDRYMVAGGNEFWNF</sequence>
<dbReference type="InterPro" id="IPR037883">
    <property type="entry name" value="Knr4/Smi1-like_sf"/>
</dbReference>
<gene>
    <name evidence="1" type="ORF">Lpp14_16301</name>
</gene>
<dbReference type="AlphaFoldDB" id="A0A829GJ06"/>
<dbReference type="Proteomes" id="UP000014264">
    <property type="component" value="Unassembled WGS sequence"/>
</dbReference>
<dbReference type="Gene3D" id="3.40.1580.10">
    <property type="entry name" value="SMI1/KNR4-like"/>
    <property type="match status" value="1"/>
</dbReference>
<accession>A0A829GJ06</accession>
<dbReference type="SUPFAM" id="SSF160631">
    <property type="entry name" value="SMI1/KNR4-like"/>
    <property type="match status" value="1"/>
</dbReference>
<proteinExistence type="predicted"/>
<name>A0A829GJ06_LACPA</name>
<reference evidence="1 2" key="1">
    <citation type="journal article" date="2013" name="PLoS ONE">
        <title>Lactobacillus paracasei comparative genomics: towards species pan-genome definition and exploitation of diversity.</title>
        <authorList>
            <person name="Smokvina T."/>
            <person name="Wels M."/>
            <person name="Polka J."/>
            <person name="Chervaux C."/>
            <person name="Brisse S."/>
            <person name="Boekhorst J."/>
            <person name="van Hylckama Vlieg J.E."/>
            <person name="Siezen R.J."/>
        </authorList>
    </citation>
    <scope>NUCLEOTIDE SEQUENCE [LARGE SCALE GENOMIC DNA]</scope>
    <source>
        <strain evidence="1 2">Lpp14</strain>
    </source>
</reference>
<evidence type="ECO:0000313" key="1">
    <source>
        <dbReference type="EMBL" id="EPC57421.1"/>
    </source>
</evidence>
<dbReference type="EMBL" id="ANJZ01000431">
    <property type="protein sequence ID" value="EPC57421.1"/>
    <property type="molecule type" value="Genomic_DNA"/>
</dbReference>